<comment type="caution">
    <text evidence="1">The sequence shown here is derived from an EMBL/GenBank/DDBJ whole genome shotgun (WGS) entry which is preliminary data.</text>
</comment>
<name>A0A4Q7AHR9_9GAMM</name>
<dbReference type="RefSeq" id="WP_130131961.1">
    <property type="nucleotide sequence ID" value="NZ_SGSQ01000009.1"/>
</dbReference>
<dbReference type="Proteomes" id="UP000293863">
    <property type="component" value="Unassembled WGS sequence"/>
</dbReference>
<protein>
    <submittedName>
        <fullName evidence="1">Uncharacterized protein</fullName>
    </submittedName>
</protein>
<gene>
    <name evidence="1" type="ORF">EXU28_07285</name>
</gene>
<dbReference type="AlphaFoldDB" id="A0A4Q7AHR9"/>
<proteinExistence type="predicted"/>
<organism evidence="1 2">
    <name type="scientific">Acinetobacter wuhouensis</name>
    <dbReference type="NCBI Taxonomy" id="1879050"/>
    <lineage>
        <taxon>Bacteria</taxon>
        <taxon>Pseudomonadati</taxon>
        <taxon>Pseudomonadota</taxon>
        <taxon>Gammaproteobacteria</taxon>
        <taxon>Moraxellales</taxon>
        <taxon>Moraxellaceae</taxon>
        <taxon>Acinetobacter</taxon>
    </lineage>
</organism>
<keyword evidence="2" id="KW-1185">Reference proteome</keyword>
<evidence type="ECO:0000313" key="1">
    <source>
        <dbReference type="EMBL" id="RZG46984.1"/>
    </source>
</evidence>
<reference evidence="1 2" key="1">
    <citation type="submission" date="2019-02" db="EMBL/GenBank/DDBJ databases">
        <title>The Batch Genome Submission of Acinetobacter spp. strains.</title>
        <authorList>
            <person name="Qin J."/>
            <person name="Hu Y."/>
            <person name="Ye H."/>
            <person name="Wei L."/>
            <person name="Feng Y."/>
            <person name="Zong Z."/>
        </authorList>
    </citation>
    <scope>NUCLEOTIDE SEQUENCE [LARGE SCALE GENOMIC DNA]</scope>
    <source>
        <strain evidence="1 2">WCHAW060049</strain>
    </source>
</reference>
<evidence type="ECO:0000313" key="2">
    <source>
        <dbReference type="Proteomes" id="UP000293863"/>
    </source>
</evidence>
<sequence length="159" mass="18736">MNPIKLQHYFPIIQNINYLYQAQKHIKDRFWQFADRDFLYHISAQNTEKYHNFVNRYINIVIQKRMNFEQKDSMEPIIGRILALLIDDQLSDGMAEGATQGFFDACDTPPPEFWISFENGVLYSFIPDQFIHLADEGISCSIGKSLEWASDIIYFRDII</sequence>
<accession>A0A4Q7AHR9</accession>
<dbReference type="EMBL" id="SGSQ01000009">
    <property type="protein sequence ID" value="RZG46984.1"/>
    <property type="molecule type" value="Genomic_DNA"/>
</dbReference>